<dbReference type="Proteomes" id="UP000603865">
    <property type="component" value="Unassembled WGS sequence"/>
</dbReference>
<accession>A0A918C8U9</accession>
<dbReference type="EMBL" id="BMQL01000013">
    <property type="protein sequence ID" value="GGR11623.1"/>
    <property type="molecule type" value="Genomic_DNA"/>
</dbReference>
<gene>
    <name evidence="2" type="ORF">GCM10008957_25770</name>
</gene>
<dbReference type="CDD" id="cd00093">
    <property type="entry name" value="HTH_XRE"/>
    <property type="match status" value="1"/>
</dbReference>
<dbReference type="RefSeq" id="WP_189090921.1">
    <property type="nucleotide sequence ID" value="NZ_BMQL01000013.1"/>
</dbReference>
<dbReference type="AlphaFoldDB" id="A0A918C8U9"/>
<dbReference type="PROSITE" id="PS50943">
    <property type="entry name" value="HTH_CROC1"/>
    <property type="match status" value="1"/>
</dbReference>
<organism evidence="2 3">
    <name type="scientific">Deinococcus ruber</name>
    <dbReference type="NCBI Taxonomy" id="1848197"/>
    <lineage>
        <taxon>Bacteria</taxon>
        <taxon>Thermotogati</taxon>
        <taxon>Deinococcota</taxon>
        <taxon>Deinococci</taxon>
        <taxon>Deinococcales</taxon>
        <taxon>Deinococcaceae</taxon>
        <taxon>Deinococcus</taxon>
    </lineage>
</organism>
<feature type="domain" description="HTH cro/C1-type" evidence="1">
    <location>
        <begin position="4"/>
        <end position="62"/>
    </location>
</feature>
<evidence type="ECO:0000313" key="2">
    <source>
        <dbReference type="EMBL" id="GGR11623.1"/>
    </source>
</evidence>
<evidence type="ECO:0000259" key="1">
    <source>
        <dbReference type="PROSITE" id="PS50943"/>
    </source>
</evidence>
<reference evidence="2" key="2">
    <citation type="submission" date="2020-09" db="EMBL/GenBank/DDBJ databases">
        <authorList>
            <person name="Sun Q."/>
            <person name="Ohkuma M."/>
        </authorList>
    </citation>
    <scope>NUCLEOTIDE SEQUENCE</scope>
    <source>
        <strain evidence="2">JCM 31311</strain>
    </source>
</reference>
<reference evidence="2" key="1">
    <citation type="journal article" date="2014" name="Int. J. Syst. Evol. Microbiol.">
        <title>Complete genome sequence of Corynebacterium casei LMG S-19264T (=DSM 44701T), isolated from a smear-ripened cheese.</title>
        <authorList>
            <consortium name="US DOE Joint Genome Institute (JGI-PGF)"/>
            <person name="Walter F."/>
            <person name="Albersmeier A."/>
            <person name="Kalinowski J."/>
            <person name="Ruckert C."/>
        </authorList>
    </citation>
    <scope>NUCLEOTIDE SEQUENCE</scope>
    <source>
        <strain evidence="2">JCM 31311</strain>
    </source>
</reference>
<protein>
    <recommendedName>
        <fullName evidence="1">HTH cro/C1-type domain-containing protein</fullName>
    </recommendedName>
</protein>
<dbReference type="GO" id="GO:0003677">
    <property type="term" value="F:DNA binding"/>
    <property type="evidence" value="ECO:0007669"/>
    <property type="project" value="InterPro"/>
</dbReference>
<comment type="caution">
    <text evidence="2">The sequence shown here is derived from an EMBL/GenBank/DDBJ whole genome shotgun (WGS) entry which is preliminary data.</text>
</comment>
<dbReference type="InterPro" id="IPR001387">
    <property type="entry name" value="Cro/C1-type_HTH"/>
</dbReference>
<sequence length="88" mass="9812">MTTLKKLREAAGFDRQKFAQITGFSVYRIEKHEQGVHRISLDDAAHYARHLSRPLRRSTSRLLAELAGLEKEAAPPASLSDIQPQASA</sequence>
<proteinExistence type="predicted"/>
<name>A0A918C8U9_9DEIO</name>
<dbReference type="InterPro" id="IPR010982">
    <property type="entry name" value="Lambda_DNA-bd_dom_sf"/>
</dbReference>
<dbReference type="Gene3D" id="1.10.260.40">
    <property type="entry name" value="lambda repressor-like DNA-binding domains"/>
    <property type="match status" value="1"/>
</dbReference>
<dbReference type="SUPFAM" id="SSF47413">
    <property type="entry name" value="lambda repressor-like DNA-binding domains"/>
    <property type="match status" value="1"/>
</dbReference>
<keyword evidence="3" id="KW-1185">Reference proteome</keyword>
<evidence type="ECO:0000313" key="3">
    <source>
        <dbReference type="Proteomes" id="UP000603865"/>
    </source>
</evidence>